<evidence type="ECO:0000313" key="4">
    <source>
        <dbReference type="Proteomes" id="UP000565441"/>
    </source>
</evidence>
<dbReference type="Proteomes" id="UP000565441">
    <property type="component" value="Unassembled WGS sequence"/>
</dbReference>
<evidence type="ECO:0000256" key="1">
    <source>
        <dbReference type="SAM" id="Coils"/>
    </source>
</evidence>
<keyword evidence="1" id="KW-0175">Coiled coil</keyword>
<keyword evidence="4" id="KW-1185">Reference proteome</keyword>
<comment type="caution">
    <text evidence="3">The sequence shown here is derived from an EMBL/GenBank/DDBJ whole genome shotgun (WGS) entry which is preliminary data.</text>
</comment>
<evidence type="ECO:0000256" key="2">
    <source>
        <dbReference type="SAM" id="MobiDB-lite"/>
    </source>
</evidence>
<dbReference type="AlphaFoldDB" id="A0A8H5LTQ9"/>
<reference evidence="3 4" key="1">
    <citation type="journal article" date="2020" name="ISME J.">
        <title>Uncovering the hidden diversity of litter-decomposition mechanisms in mushroom-forming fungi.</title>
        <authorList>
            <person name="Floudas D."/>
            <person name="Bentzer J."/>
            <person name="Ahren D."/>
            <person name="Johansson T."/>
            <person name="Persson P."/>
            <person name="Tunlid A."/>
        </authorList>
    </citation>
    <scope>NUCLEOTIDE SEQUENCE [LARGE SCALE GENOMIC DNA]</scope>
    <source>
        <strain evidence="3 4">CBS 661.87</strain>
    </source>
</reference>
<accession>A0A8H5LTQ9</accession>
<gene>
    <name evidence="3" type="ORF">D9615_010146</name>
</gene>
<feature type="region of interest" description="Disordered" evidence="2">
    <location>
        <begin position="352"/>
        <end position="390"/>
    </location>
</feature>
<protein>
    <submittedName>
        <fullName evidence="3">Uncharacterized protein</fullName>
    </submittedName>
</protein>
<evidence type="ECO:0000313" key="3">
    <source>
        <dbReference type="EMBL" id="KAF5369695.1"/>
    </source>
</evidence>
<name>A0A8H5LTQ9_9AGAR</name>
<feature type="coiled-coil region" evidence="1">
    <location>
        <begin position="81"/>
        <end position="142"/>
    </location>
</feature>
<sequence length="390" mass="44768">MSVFEVEVVRVRGPSTQSQSSYGKFTVPGPPPLTPKRARDVVMSGVVPYSSSPGNYDFELDHPTTPGLIEIAHSKTDRQRNAEKARRLEKAQGDTELLRQELEGVKEKVKRVEDLEEKVKRLEDMEEKVKRMEDLQATERLKDQEVVAAWETCDRMARAINDIVKFAVFTSPDSDDIQDAQYAWSEATTGTKYRYRMYSSLPHLLTAWWLETSGEDFELPDYLVPLTLNGFHWTPLSPQLARAAECLWDHYKTHLDVMLRLFWERPSTQRNNIQHLAPTMAFARSYLTTILSEKAINSVSPIIALGTRFEGTQKVRSRKEEDEVEGEAMDENLRLCDLLGLIQTGNTGLYSYSMQDEATEGKKRPEDWSEDDDDDRTSKRLKHDTSHYLV</sequence>
<organism evidence="3 4">
    <name type="scientific">Tricholomella constricta</name>
    <dbReference type="NCBI Taxonomy" id="117010"/>
    <lineage>
        <taxon>Eukaryota</taxon>
        <taxon>Fungi</taxon>
        <taxon>Dikarya</taxon>
        <taxon>Basidiomycota</taxon>
        <taxon>Agaricomycotina</taxon>
        <taxon>Agaricomycetes</taxon>
        <taxon>Agaricomycetidae</taxon>
        <taxon>Agaricales</taxon>
        <taxon>Tricholomatineae</taxon>
        <taxon>Lyophyllaceae</taxon>
        <taxon>Tricholomella</taxon>
    </lineage>
</organism>
<dbReference type="EMBL" id="JAACJP010000054">
    <property type="protein sequence ID" value="KAF5369695.1"/>
    <property type="molecule type" value="Genomic_DNA"/>
</dbReference>
<proteinExistence type="predicted"/>